<dbReference type="Pfam" id="PF02508">
    <property type="entry name" value="Rnf-Nqr"/>
    <property type="match status" value="1"/>
</dbReference>
<evidence type="ECO:0000256" key="8">
    <source>
        <dbReference type="ARBA" id="ARBA00023136"/>
    </source>
</evidence>
<feature type="transmembrane region" description="Helical" evidence="9">
    <location>
        <begin position="100"/>
        <end position="122"/>
    </location>
</feature>
<protein>
    <recommendedName>
        <fullName evidence="9">Ion-translocating oxidoreductase complex subunit E</fullName>
        <ecNumber evidence="9">7.-.-.-</ecNumber>
    </recommendedName>
    <alternativeName>
        <fullName evidence="9">Rnf electron transport complex subunit E</fullName>
    </alternativeName>
</protein>
<reference evidence="10 12" key="1">
    <citation type="submission" date="2021-03" db="EMBL/GenBank/DDBJ databases">
        <title>Draft genome and methylome analysis of Thiotrix fructosivoruns ATCC 49748.</title>
        <authorList>
            <person name="Fomenkov A."/>
            <person name="Grabovich M.Y."/>
            <person name="Roberts R.J."/>
        </authorList>
    </citation>
    <scope>NUCLEOTIDE SEQUENCE [LARGE SCALE GENOMIC DNA]</scope>
    <source>
        <strain evidence="10 12">ATCC 49748</strain>
    </source>
</reference>
<feature type="transmembrane region" description="Helical" evidence="9">
    <location>
        <begin position="49"/>
        <end position="69"/>
    </location>
</feature>
<dbReference type="PANTHER" id="PTHR30586:SF0">
    <property type="entry name" value="ION-TRANSLOCATING OXIDOREDUCTASE COMPLEX SUBUNIT E"/>
    <property type="match status" value="1"/>
</dbReference>
<keyword evidence="4 9" id="KW-0812">Transmembrane</keyword>
<reference evidence="11" key="2">
    <citation type="submission" date="2021-04" db="EMBL/GenBank/DDBJ databases">
        <title>Complete Genome and methylome analysis of Thiothrix fructosivorans ATCC 49748.</title>
        <authorList>
            <person name="Fomenkov A."/>
            <person name="Sun L."/>
            <person name="Vincze T."/>
            <person name="Grabovich M.Y."/>
            <person name="Roberts R.J."/>
        </authorList>
    </citation>
    <scope>NUCLEOTIDE SEQUENCE</scope>
    <source>
        <strain evidence="11">ATCC 49748</strain>
    </source>
</reference>
<dbReference type="InterPro" id="IPR010968">
    <property type="entry name" value="RnfE"/>
</dbReference>
<feature type="transmembrane region" description="Helical" evidence="9">
    <location>
        <begin position="134"/>
        <end position="155"/>
    </location>
</feature>
<feature type="transmembrane region" description="Helical" evidence="9">
    <location>
        <begin position="25"/>
        <end position="43"/>
    </location>
</feature>
<dbReference type="RefSeq" id="WP_207249843.1">
    <property type="nucleotide sequence ID" value="NZ_JAFMPM010000006.1"/>
</dbReference>
<comment type="similarity">
    <text evidence="9">Belongs to the NqrDE/RnfAE family.</text>
</comment>
<keyword evidence="8 9" id="KW-0472">Membrane</keyword>
<feature type="transmembrane region" description="Helical" evidence="9">
    <location>
        <begin position="175"/>
        <end position="197"/>
    </location>
</feature>
<organism evidence="11">
    <name type="scientific">Thiothrix fructosivorans</name>
    <dbReference type="NCBI Taxonomy" id="111770"/>
    <lineage>
        <taxon>Bacteria</taxon>
        <taxon>Pseudomonadati</taxon>
        <taxon>Pseudomonadota</taxon>
        <taxon>Gammaproteobacteria</taxon>
        <taxon>Thiotrichales</taxon>
        <taxon>Thiotrichaceae</taxon>
        <taxon>Thiothrix</taxon>
    </lineage>
</organism>
<dbReference type="AlphaFoldDB" id="A0A8B0SMK6"/>
<dbReference type="NCBIfam" id="TIGR01948">
    <property type="entry name" value="rnfE"/>
    <property type="match status" value="1"/>
</dbReference>
<dbReference type="GO" id="GO:0012505">
    <property type="term" value="C:endomembrane system"/>
    <property type="evidence" value="ECO:0007669"/>
    <property type="project" value="UniProtKB-SubCell"/>
</dbReference>
<evidence type="ECO:0000313" key="12">
    <source>
        <dbReference type="Proteomes" id="UP000664466"/>
    </source>
</evidence>
<proteinExistence type="inferred from homology"/>
<dbReference type="PANTHER" id="PTHR30586">
    <property type="entry name" value="ELECTRON TRANSPORT COMPLEX PROTEIN RNFE"/>
    <property type="match status" value="1"/>
</dbReference>
<evidence type="ECO:0000256" key="3">
    <source>
        <dbReference type="ARBA" id="ARBA00022519"/>
    </source>
</evidence>
<dbReference type="GO" id="GO:0005886">
    <property type="term" value="C:plasma membrane"/>
    <property type="evidence" value="ECO:0007669"/>
    <property type="project" value="UniProtKB-SubCell"/>
</dbReference>
<accession>A0A8B0SMK6</accession>
<evidence type="ECO:0000256" key="7">
    <source>
        <dbReference type="ARBA" id="ARBA00022989"/>
    </source>
</evidence>
<keyword evidence="2 9" id="KW-0813">Transport</keyword>
<evidence type="ECO:0000313" key="11">
    <source>
        <dbReference type="EMBL" id="QTX12365.1"/>
    </source>
</evidence>
<dbReference type="PIRSF" id="PIRSF006102">
    <property type="entry name" value="NQR_DE"/>
    <property type="match status" value="1"/>
</dbReference>
<evidence type="ECO:0000256" key="2">
    <source>
        <dbReference type="ARBA" id="ARBA00022448"/>
    </source>
</evidence>
<keyword evidence="9" id="KW-1003">Cell membrane</keyword>
<feature type="transmembrane region" description="Helical" evidence="9">
    <location>
        <begin position="76"/>
        <end position="94"/>
    </location>
</feature>
<keyword evidence="12" id="KW-1185">Reference proteome</keyword>
<dbReference type="EMBL" id="JAFMPM010000006">
    <property type="protein sequence ID" value="MBO0612137.1"/>
    <property type="molecule type" value="Genomic_DNA"/>
</dbReference>
<evidence type="ECO:0000256" key="9">
    <source>
        <dbReference type="HAMAP-Rule" id="MF_00478"/>
    </source>
</evidence>
<dbReference type="EC" id="7.-.-.-" evidence="9"/>
<comment type="function">
    <text evidence="9">Part of a membrane-bound complex that couples electron transfer with translocation of ions across the membrane.</text>
</comment>
<evidence type="ECO:0000256" key="1">
    <source>
        <dbReference type="ARBA" id="ARBA00004127"/>
    </source>
</evidence>
<evidence type="ECO:0000256" key="5">
    <source>
        <dbReference type="ARBA" id="ARBA00022967"/>
    </source>
</evidence>
<comment type="subcellular location">
    <subcellularLocation>
        <location evidence="9">Cell inner membrane</location>
        <topology evidence="9">Multi-pass membrane protein</topology>
    </subcellularLocation>
    <subcellularLocation>
        <location evidence="1">Endomembrane system</location>
        <topology evidence="1">Multi-pass membrane protein</topology>
    </subcellularLocation>
</comment>
<dbReference type="NCBIfam" id="NF009070">
    <property type="entry name" value="PRK12405.1"/>
    <property type="match status" value="1"/>
</dbReference>
<dbReference type="EMBL" id="CP072748">
    <property type="protein sequence ID" value="QTX12365.1"/>
    <property type="molecule type" value="Genomic_DNA"/>
</dbReference>
<name>A0A8B0SMK6_9GAMM</name>
<keyword evidence="6 9" id="KW-0249">Electron transport</keyword>
<dbReference type="GO" id="GO:0022900">
    <property type="term" value="P:electron transport chain"/>
    <property type="evidence" value="ECO:0007669"/>
    <property type="project" value="UniProtKB-UniRule"/>
</dbReference>
<keyword evidence="5 9" id="KW-1278">Translocase</keyword>
<sequence length="218" mass="23496">MSLIKQDDTITVDTFMEGIWRENPVFVMMLGMCPTLAVTTSAINALGMGAATTFVLIASSLLVSLFRNLIPAGVRIATYIVIIATFVTLVDYIMQAYSQALYAAMGAFIQLIVVNCIILGRAEACASRNKPLKSMVNAAGMGLGFTLALLCLGGVREILGNGSLFGLPLFGEHFQPWVIMVLPAGGFLVLAGWLILFEWLKLRKQGRSQQVGGAVHEH</sequence>
<comment type="subunit">
    <text evidence="9">The complex is composed of six subunits: RnfA, RnfB, RnfC, RnfD, RnfE and RnfG.</text>
</comment>
<keyword evidence="7 9" id="KW-1133">Transmembrane helix</keyword>
<evidence type="ECO:0000256" key="4">
    <source>
        <dbReference type="ARBA" id="ARBA00022692"/>
    </source>
</evidence>
<evidence type="ECO:0000313" key="10">
    <source>
        <dbReference type="EMBL" id="MBO0612137.1"/>
    </source>
</evidence>
<dbReference type="HAMAP" id="MF_00478">
    <property type="entry name" value="RsxE_RnfE"/>
    <property type="match status" value="1"/>
</dbReference>
<dbReference type="Proteomes" id="UP000664466">
    <property type="component" value="Unassembled WGS sequence"/>
</dbReference>
<dbReference type="InterPro" id="IPR003667">
    <property type="entry name" value="NqrDE/RnfAE"/>
</dbReference>
<keyword evidence="3 9" id="KW-0997">Cell inner membrane</keyword>
<evidence type="ECO:0000256" key="6">
    <source>
        <dbReference type="ARBA" id="ARBA00022982"/>
    </source>
</evidence>
<gene>
    <name evidence="9" type="primary">rnfE</name>
    <name evidence="11" type="ORF">J1836_008600</name>
    <name evidence="10" type="ORF">J1836_04225</name>
</gene>